<keyword evidence="3" id="KW-1185">Reference proteome</keyword>
<evidence type="ECO:0000313" key="2">
    <source>
        <dbReference type="EMBL" id="NGZ88428.1"/>
    </source>
</evidence>
<dbReference type="Proteomes" id="UP000666369">
    <property type="component" value="Unassembled WGS sequence"/>
</dbReference>
<reference evidence="3" key="1">
    <citation type="submission" date="2023-07" db="EMBL/GenBank/DDBJ databases">
        <title>Duganella aceri sp. nov., isolated from tree sap.</title>
        <authorList>
            <person name="Kim I.S."/>
        </authorList>
    </citation>
    <scope>NUCLEOTIDE SEQUENCE [LARGE SCALE GENOMIC DNA]</scope>
    <source>
        <strain evidence="3">SAP-35</strain>
    </source>
</reference>
<name>A0ABX0FUQ0_9BURK</name>
<dbReference type="PROSITE" id="PS51257">
    <property type="entry name" value="PROKAR_LIPOPROTEIN"/>
    <property type="match status" value="1"/>
</dbReference>
<dbReference type="EMBL" id="JAADJT010000022">
    <property type="protein sequence ID" value="NGZ88428.1"/>
    <property type="molecule type" value="Genomic_DNA"/>
</dbReference>
<gene>
    <name evidence="2" type="ORF">GW587_29760</name>
</gene>
<evidence type="ECO:0000313" key="3">
    <source>
        <dbReference type="Proteomes" id="UP000666369"/>
    </source>
</evidence>
<organism evidence="2 3">
    <name type="scientific">Duganella aceris</name>
    <dbReference type="NCBI Taxonomy" id="2703883"/>
    <lineage>
        <taxon>Bacteria</taxon>
        <taxon>Pseudomonadati</taxon>
        <taxon>Pseudomonadota</taxon>
        <taxon>Betaproteobacteria</taxon>
        <taxon>Burkholderiales</taxon>
        <taxon>Oxalobacteraceae</taxon>
        <taxon>Telluria group</taxon>
        <taxon>Duganella</taxon>
    </lineage>
</organism>
<comment type="caution">
    <text evidence="2">The sequence shown here is derived from an EMBL/GenBank/DDBJ whole genome shotgun (WGS) entry which is preliminary data.</text>
</comment>
<feature type="chain" id="PRO_5046875418" evidence="1">
    <location>
        <begin position="25"/>
        <end position="338"/>
    </location>
</feature>
<evidence type="ECO:0000256" key="1">
    <source>
        <dbReference type="SAM" id="SignalP"/>
    </source>
</evidence>
<sequence>MKAKLWLVLTCVAGLVACAPMEQAPLVYSSKISVGIDMTGTSTENPGVSLSLGYKQVDAAYIPVAVAKACDATKTAADCKDTIYALKVLQGNLSTQDGGERQSDVEAKRVLADYDAALLKLDGAKAATSNKQSEFGQLNGRKIVLEQKKGQSAAQEVALAAWRVKKAALDAVVAPAVLTDAEQKSLVDLNNKIQAGNPYALTAEETKEIAGIDARIAQALGDLGKLTAELPPLQAALDQLKQKAFEAKQLLNSLGRTDAYSVFGRFDATTSAEAAAGKVSLGKVFSTGVASQSLAQGLGDYYKATAVTSCYEAVAKLTTSDTKRLEMIDACIRQVAQR</sequence>
<keyword evidence="1" id="KW-0732">Signal</keyword>
<accession>A0ABX0FUQ0</accession>
<protein>
    <submittedName>
        <fullName evidence="2">Uncharacterized protein</fullName>
    </submittedName>
</protein>
<dbReference type="RefSeq" id="WP_166108545.1">
    <property type="nucleotide sequence ID" value="NZ_JAADJT010000022.1"/>
</dbReference>
<feature type="signal peptide" evidence="1">
    <location>
        <begin position="1"/>
        <end position="24"/>
    </location>
</feature>
<proteinExistence type="predicted"/>